<keyword evidence="2" id="KW-1185">Reference proteome</keyword>
<evidence type="ECO:0000313" key="1">
    <source>
        <dbReference type="EMBL" id="CUX96662.1"/>
    </source>
</evidence>
<sequence length="75" mass="8987">MDSVCKSDKDFVKLPFEETPDFKHIKLKLTNNDMHYLIRRFFCRDPLMQGRHDPIFFEFNIVKPGKLLGSENLKR</sequence>
<dbReference type="STRING" id="1778262.MHIR_DE00374"/>
<evidence type="ECO:0000313" key="2">
    <source>
        <dbReference type="Proteomes" id="UP000095322"/>
    </source>
</evidence>
<dbReference type="AlphaFoldDB" id="A0A143WSF8"/>
<reference evidence="2" key="1">
    <citation type="submission" date="2016-01" db="EMBL/GenBank/DDBJ databases">
        <authorList>
            <person name="Husnik F."/>
        </authorList>
    </citation>
    <scope>NUCLEOTIDE SEQUENCE [LARGE SCALE GENOMIC DNA]</scope>
</reference>
<accession>A0A143WSF8</accession>
<gene>
    <name evidence="1" type="ORF">MHIR_DE00374</name>
</gene>
<proteinExistence type="predicted"/>
<dbReference type="KEGG" id="den:MHIR_DE00374"/>
<organism evidence="1 2">
    <name type="scientific">Candidatus Doolittlea endobia</name>
    <dbReference type="NCBI Taxonomy" id="1778262"/>
    <lineage>
        <taxon>Bacteria</taxon>
        <taxon>Pseudomonadati</taxon>
        <taxon>Pseudomonadota</taxon>
        <taxon>Gammaproteobacteria</taxon>
        <taxon>Enterobacterales</taxon>
        <taxon>Enterobacteriaceae</taxon>
        <taxon>Candidatus Doolittlea</taxon>
    </lineage>
</organism>
<name>A0A143WSF8_9ENTR</name>
<dbReference type="EMBL" id="LN999833">
    <property type="protein sequence ID" value="CUX96662.1"/>
    <property type="molecule type" value="Genomic_DNA"/>
</dbReference>
<protein>
    <submittedName>
        <fullName evidence="1">Uncharacterized protein</fullName>
    </submittedName>
</protein>
<dbReference type="Proteomes" id="UP000095322">
    <property type="component" value="Chromosome I"/>
</dbReference>